<dbReference type="EMBL" id="KZ678138">
    <property type="protein sequence ID" value="PSN64773.1"/>
    <property type="molecule type" value="Genomic_DNA"/>
</dbReference>
<reference evidence="8 9" key="1">
    <citation type="journal article" date="2018" name="Front. Microbiol.">
        <title>Genome-Wide Analysis of Corynespora cassiicola Leaf Fall Disease Putative Effectors.</title>
        <authorList>
            <person name="Lopez D."/>
            <person name="Ribeiro S."/>
            <person name="Label P."/>
            <person name="Fumanal B."/>
            <person name="Venisse J.S."/>
            <person name="Kohler A."/>
            <person name="de Oliveira R.R."/>
            <person name="Labutti K."/>
            <person name="Lipzen A."/>
            <person name="Lail K."/>
            <person name="Bauer D."/>
            <person name="Ohm R.A."/>
            <person name="Barry K.W."/>
            <person name="Spatafora J."/>
            <person name="Grigoriev I.V."/>
            <person name="Martin F.M."/>
            <person name="Pujade-Renaud V."/>
        </authorList>
    </citation>
    <scope>NUCLEOTIDE SEQUENCE [LARGE SCALE GENOMIC DNA]</scope>
    <source>
        <strain evidence="8 9">Philippines</strain>
    </source>
</reference>
<keyword evidence="9" id="KW-1185">Reference proteome</keyword>
<evidence type="ECO:0000256" key="4">
    <source>
        <dbReference type="ARBA" id="ARBA00022827"/>
    </source>
</evidence>
<dbReference type="GO" id="GO:0050661">
    <property type="term" value="F:NADP binding"/>
    <property type="evidence" value="ECO:0007669"/>
    <property type="project" value="InterPro"/>
</dbReference>
<keyword evidence="7" id="KW-0503">Monooxygenase</keyword>
<sequence length="554" mass="62143">MTAMPIPKSEVNGVSNGTPVQQYDVIIVGAGFSGVANLHRMREDGLSCHIFEAGADFGGVWYWNRYPGARVDSELPFYQLNIPAVYETWSFSQRFPDHSEIRRYFAHCDKVLNLRKDVSFNSRVNSAAWNKERSQWEISTENGIKATAQFLVLATGLLHKTHLPNFKAIDQYKGIIHHSGAWPEDTDVTGKRVAVIGAGATAVQIVQELGKTASKLTNLVRRPSYCIPIGQRAVTEEEQNNLRAYYPVLFDAGRKSLAGFPCPRNPKRVQDATPEEREQHWSATWNSGGFQWLMRNYSNVVLDKEANALTYDFWKRQVRKRLTDPDKQKVMCPDEMPYFFSTKRNPLELDYYDVLNQSNVDVVDLNAHPIESFTQTGIQLGGEDQPRDFDVVVCATGFDAFTGSLTAMGLKSKDGVDIKDVWADGVRTYLGMMMHGFPNAFIVYSPQAPTALSNGPTILEAQTDFVCDAVAALRKQGVRAIEPTREAEDEWKAGMNAMIKYTLYPYTNSWWNTSNIPGKKAENQTYIGGIDGYEAQCREKMAGWKGFEVSAAVA</sequence>
<dbReference type="AlphaFoldDB" id="A0A2T2NH59"/>
<dbReference type="InterPro" id="IPR036188">
    <property type="entry name" value="FAD/NAD-bd_sf"/>
</dbReference>
<dbReference type="Gene3D" id="3.50.50.60">
    <property type="entry name" value="FAD/NAD(P)-binding domain"/>
    <property type="match status" value="2"/>
</dbReference>
<dbReference type="OrthoDB" id="66881at2759"/>
<comment type="similarity">
    <text evidence="2">Belongs to the FAD-binding monooxygenase family.</text>
</comment>
<evidence type="ECO:0000256" key="6">
    <source>
        <dbReference type="ARBA" id="ARBA00023002"/>
    </source>
</evidence>
<keyword evidence="3" id="KW-0285">Flavoprotein</keyword>
<evidence type="ECO:0000313" key="9">
    <source>
        <dbReference type="Proteomes" id="UP000240883"/>
    </source>
</evidence>
<gene>
    <name evidence="8" type="ORF">BS50DRAFT_576157</name>
</gene>
<dbReference type="SUPFAM" id="SSF51905">
    <property type="entry name" value="FAD/NAD(P)-binding domain"/>
    <property type="match status" value="2"/>
</dbReference>
<dbReference type="InterPro" id="IPR020946">
    <property type="entry name" value="Flavin_mOase-like"/>
</dbReference>
<comment type="cofactor">
    <cofactor evidence="1">
        <name>FAD</name>
        <dbReference type="ChEBI" id="CHEBI:57692"/>
    </cofactor>
</comment>
<evidence type="ECO:0000256" key="5">
    <source>
        <dbReference type="ARBA" id="ARBA00022857"/>
    </source>
</evidence>
<dbReference type="PRINTS" id="PR00411">
    <property type="entry name" value="PNDRDTASEI"/>
</dbReference>
<dbReference type="PANTHER" id="PTHR43098">
    <property type="entry name" value="L-ORNITHINE N(5)-MONOOXYGENASE-RELATED"/>
    <property type="match status" value="1"/>
</dbReference>
<proteinExistence type="inferred from homology"/>
<dbReference type="Proteomes" id="UP000240883">
    <property type="component" value="Unassembled WGS sequence"/>
</dbReference>
<protein>
    <submittedName>
        <fullName evidence="8">FAD/NAD(P)-binding domain-containing protein</fullName>
    </submittedName>
</protein>
<dbReference type="GO" id="GO:0050660">
    <property type="term" value="F:flavin adenine dinucleotide binding"/>
    <property type="evidence" value="ECO:0007669"/>
    <property type="project" value="InterPro"/>
</dbReference>
<name>A0A2T2NH59_CORCC</name>
<dbReference type="InterPro" id="IPR050775">
    <property type="entry name" value="FAD-binding_Monooxygenases"/>
</dbReference>
<dbReference type="GO" id="GO:0004499">
    <property type="term" value="F:N,N-dimethylaniline monooxygenase activity"/>
    <property type="evidence" value="ECO:0007669"/>
    <property type="project" value="InterPro"/>
</dbReference>
<dbReference type="PANTHER" id="PTHR43098:SF3">
    <property type="entry name" value="L-ORNITHINE N(5)-MONOOXYGENASE-RELATED"/>
    <property type="match status" value="1"/>
</dbReference>
<keyword evidence="6" id="KW-0560">Oxidoreductase</keyword>
<evidence type="ECO:0000256" key="3">
    <source>
        <dbReference type="ARBA" id="ARBA00022630"/>
    </source>
</evidence>
<keyword evidence="4" id="KW-0274">FAD</keyword>
<keyword evidence="5" id="KW-0521">NADP</keyword>
<evidence type="ECO:0000256" key="1">
    <source>
        <dbReference type="ARBA" id="ARBA00001974"/>
    </source>
</evidence>
<accession>A0A2T2NH59</accession>
<evidence type="ECO:0000256" key="2">
    <source>
        <dbReference type="ARBA" id="ARBA00010139"/>
    </source>
</evidence>
<organism evidence="8 9">
    <name type="scientific">Corynespora cassiicola Philippines</name>
    <dbReference type="NCBI Taxonomy" id="1448308"/>
    <lineage>
        <taxon>Eukaryota</taxon>
        <taxon>Fungi</taxon>
        <taxon>Dikarya</taxon>
        <taxon>Ascomycota</taxon>
        <taxon>Pezizomycotina</taxon>
        <taxon>Dothideomycetes</taxon>
        <taxon>Pleosporomycetidae</taxon>
        <taxon>Pleosporales</taxon>
        <taxon>Corynesporascaceae</taxon>
        <taxon>Corynespora</taxon>
    </lineage>
</organism>
<evidence type="ECO:0000313" key="8">
    <source>
        <dbReference type="EMBL" id="PSN64773.1"/>
    </source>
</evidence>
<dbReference type="Pfam" id="PF00743">
    <property type="entry name" value="FMO-like"/>
    <property type="match status" value="1"/>
</dbReference>
<evidence type="ECO:0000256" key="7">
    <source>
        <dbReference type="ARBA" id="ARBA00023033"/>
    </source>
</evidence>